<keyword evidence="3" id="KW-1185">Reference proteome</keyword>
<name>A0A372GMD6_9ACTN</name>
<dbReference type="InterPro" id="IPR007278">
    <property type="entry name" value="DUF397"/>
</dbReference>
<sequence length="61" mass="6627">MELTGEIWRKASRSHEEGDACIELASINAVIVIRDSKDPNGPTLALSVSAFQHFTSALKTL</sequence>
<accession>A0A372GMD6</accession>
<organism evidence="2 3">
    <name type="scientific">Actinomadura spongiicola</name>
    <dbReference type="NCBI Taxonomy" id="2303421"/>
    <lineage>
        <taxon>Bacteria</taxon>
        <taxon>Bacillati</taxon>
        <taxon>Actinomycetota</taxon>
        <taxon>Actinomycetes</taxon>
        <taxon>Streptosporangiales</taxon>
        <taxon>Thermomonosporaceae</taxon>
        <taxon>Actinomadura</taxon>
    </lineage>
</organism>
<evidence type="ECO:0000313" key="3">
    <source>
        <dbReference type="Proteomes" id="UP000262882"/>
    </source>
</evidence>
<dbReference type="Proteomes" id="UP000262882">
    <property type="component" value="Unassembled WGS sequence"/>
</dbReference>
<evidence type="ECO:0000313" key="2">
    <source>
        <dbReference type="EMBL" id="RFS86557.1"/>
    </source>
</evidence>
<reference evidence="2 3" key="1">
    <citation type="submission" date="2018-08" db="EMBL/GenBank/DDBJ databases">
        <title>Actinomadura spongicola sp. nov., isolated from marine sponge Leucetta chagosensis.</title>
        <authorList>
            <person name="Li L."/>
            <person name="Lin H.W."/>
        </authorList>
    </citation>
    <scope>NUCLEOTIDE SEQUENCE [LARGE SCALE GENOMIC DNA]</scope>
    <source>
        <strain evidence="2 3">LHW52907</strain>
    </source>
</reference>
<dbReference type="OrthoDB" id="3483392at2"/>
<feature type="domain" description="DUF397" evidence="1">
    <location>
        <begin position="8"/>
        <end position="59"/>
    </location>
</feature>
<comment type="caution">
    <text evidence="2">The sequence shown here is derived from an EMBL/GenBank/DDBJ whole genome shotgun (WGS) entry which is preliminary data.</text>
</comment>
<dbReference type="EMBL" id="QVNQ01000002">
    <property type="protein sequence ID" value="RFS86557.1"/>
    <property type="molecule type" value="Genomic_DNA"/>
</dbReference>
<dbReference type="Pfam" id="PF04149">
    <property type="entry name" value="DUF397"/>
    <property type="match status" value="1"/>
</dbReference>
<gene>
    <name evidence="2" type="ORF">D0T12_08300</name>
</gene>
<proteinExistence type="predicted"/>
<dbReference type="RefSeq" id="WP_117398839.1">
    <property type="nucleotide sequence ID" value="NZ_QVNQ01000002.1"/>
</dbReference>
<evidence type="ECO:0000259" key="1">
    <source>
        <dbReference type="Pfam" id="PF04149"/>
    </source>
</evidence>
<protein>
    <submittedName>
        <fullName evidence="2">DUF397 domain-containing protein</fullName>
    </submittedName>
</protein>
<dbReference type="AlphaFoldDB" id="A0A372GMD6"/>